<reference evidence="1" key="1">
    <citation type="submission" date="2018-05" db="EMBL/GenBank/DDBJ databases">
        <authorList>
            <person name="Lanie J.A."/>
            <person name="Ng W.-L."/>
            <person name="Kazmierczak K.M."/>
            <person name="Andrzejewski T.M."/>
            <person name="Davidsen T.M."/>
            <person name="Wayne K.J."/>
            <person name="Tettelin H."/>
            <person name="Glass J.I."/>
            <person name="Rusch D."/>
            <person name="Podicherti R."/>
            <person name="Tsui H.-C.T."/>
            <person name="Winkler M.E."/>
        </authorList>
    </citation>
    <scope>NUCLEOTIDE SEQUENCE</scope>
</reference>
<evidence type="ECO:0008006" key="2">
    <source>
        <dbReference type="Google" id="ProtNLM"/>
    </source>
</evidence>
<dbReference type="AlphaFoldDB" id="A0A382LVV9"/>
<accession>A0A382LVV9</accession>
<protein>
    <recommendedName>
        <fullName evidence="2">DUF3244 domain-containing protein</fullName>
    </recommendedName>
</protein>
<name>A0A382LVV9_9ZZZZ</name>
<feature type="non-terminal residue" evidence="1">
    <location>
        <position position="100"/>
    </location>
</feature>
<proteinExistence type="predicted"/>
<sequence length="100" mass="11430">MKYKVYHYFFIIFVLFLPLDVFADSVNISVDLPIFTDADSIAIYGNISTETTFQIIITDPDEIIVLNEDVTIASGDFTYDIIIGNYDLKRSGHYDISVIY</sequence>
<dbReference type="EMBL" id="UINC01089631">
    <property type="protein sequence ID" value="SVC40884.1"/>
    <property type="molecule type" value="Genomic_DNA"/>
</dbReference>
<gene>
    <name evidence="1" type="ORF">METZ01_LOCUS293738</name>
</gene>
<evidence type="ECO:0000313" key="1">
    <source>
        <dbReference type="EMBL" id="SVC40884.1"/>
    </source>
</evidence>
<organism evidence="1">
    <name type="scientific">marine metagenome</name>
    <dbReference type="NCBI Taxonomy" id="408172"/>
    <lineage>
        <taxon>unclassified sequences</taxon>
        <taxon>metagenomes</taxon>
        <taxon>ecological metagenomes</taxon>
    </lineage>
</organism>